<dbReference type="InterPro" id="IPR057309">
    <property type="entry name" value="PcsB_CC"/>
</dbReference>
<evidence type="ECO:0000313" key="6">
    <source>
        <dbReference type="EMBL" id="RST77749.1"/>
    </source>
</evidence>
<accession>A0A429Y8K0</accession>
<evidence type="ECO:0000313" key="7">
    <source>
        <dbReference type="Proteomes" id="UP000287156"/>
    </source>
</evidence>
<evidence type="ECO:0000256" key="3">
    <source>
        <dbReference type="SAM" id="MobiDB-lite"/>
    </source>
</evidence>
<dbReference type="Gene3D" id="6.10.250.3150">
    <property type="match status" value="1"/>
</dbReference>
<keyword evidence="2" id="KW-0175">Coiled coil</keyword>
<keyword evidence="7" id="KW-1185">Reference proteome</keyword>
<dbReference type="PANTHER" id="PTHR21666">
    <property type="entry name" value="PEPTIDASE-RELATED"/>
    <property type="match status" value="1"/>
</dbReference>
<dbReference type="SUPFAM" id="SSF51261">
    <property type="entry name" value="Duplicated hybrid motif"/>
    <property type="match status" value="1"/>
</dbReference>
<dbReference type="Gene3D" id="2.70.70.10">
    <property type="entry name" value="Glucose Permease (Domain IIA)"/>
    <property type="match status" value="1"/>
</dbReference>
<dbReference type="Pfam" id="PF24568">
    <property type="entry name" value="CC_PcsB"/>
    <property type="match status" value="1"/>
</dbReference>
<evidence type="ECO:0000256" key="2">
    <source>
        <dbReference type="SAM" id="Coils"/>
    </source>
</evidence>
<protein>
    <submittedName>
        <fullName evidence="6">Peptidase M23</fullName>
    </submittedName>
</protein>
<feature type="coiled-coil region" evidence="2">
    <location>
        <begin position="74"/>
        <end position="133"/>
    </location>
</feature>
<dbReference type="InterPro" id="IPR011055">
    <property type="entry name" value="Dup_hybrid_motif"/>
</dbReference>
<dbReference type="PANTHER" id="PTHR21666:SF270">
    <property type="entry name" value="MUREIN HYDROLASE ACTIVATOR ENVC"/>
    <property type="match status" value="1"/>
</dbReference>
<dbReference type="CDD" id="cd12797">
    <property type="entry name" value="M23_peptidase"/>
    <property type="match status" value="1"/>
</dbReference>
<dbReference type="EMBL" id="QYTV02000001">
    <property type="protein sequence ID" value="RST77749.1"/>
    <property type="molecule type" value="Genomic_DNA"/>
</dbReference>
<evidence type="ECO:0000259" key="5">
    <source>
        <dbReference type="Pfam" id="PF24568"/>
    </source>
</evidence>
<dbReference type="Proteomes" id="UP000287156">
    <property type="component" value="Unassembled WGS sequence"/>
</dbReference>
<reference evidence="6" key="1">
    <citation type="submission" date="2018-12" db="EMBL/GenBank/DDBJ databases">
        <authorList>
            <person name="Sun L."/>
            <person name="Chen Z."/>
        </authorList>
    </citation>
    <scope>NUCLEOTIDE SEQUENCE [LARGE SCALE GENOMIC DNA]</scope>
    <source>
        <strain evidence="6">3-2-2</strain>
    </source>
</reference>
<feature type="region of interest" description="Disordered" evidence="3">
    <location>
        <begin position="272"/>
        <end position="325"/>
    </location>
</feature>
<evidence type="ECO:0000256" key="1">
    <source>
        <dbReference type="ARBA" id="ARBA00022729"/>
    </source>
</evidence>
<feature type="domain" description="Peptidoglycan hydrolase PcsB coiled-coil" evidence="5">
    <location>
        <begin position="109"/>
        <end position="182"/>
    </location>
</feature>
<keyword evidence="1" id="KW-0732">Signal</keyword>
<gene>
    <name evidence="6" type="ORF">D4T97_003240</name>
</gene>
<proteinExistence type="predicted"/>
<organism evidence="6 7">
    <name type="scientific">Siminovitchia acidinfaciens</name>
    <dbReference type="NCBI Taxonomy" id="2321395"/>
    <lineage>
        <taxon>Bacteria</taxon>
        <taxon>Bacillati</taxon>
        <taxon>Bacillota</taxon>
        <taxon>Bacilli</taxon>
        <taxon>Bacillales</taxon>
        <taxon>Bacillaceae</taxon>
        <taxon>Siminovitchia</taxon>
    </lineage>
</organism>
<dbReference type="InterPro" id="IPR050570">
    <property type="entry name" value="Cell_wall_metabolism_enzyme"/>
</dbReference>
<dbReference type="InterPro" id="IPR016047">
    <property type="entry name" value="M23ase_b-sheet_dom"/>
</dbReference>
<dbReference type="Pfam" id="PF01551">
    <property type="entry name" value="Peptidase_M23"/>
    <property type="match status" value="1"/>
</dbReference>
<sequence>MKRRSLLSITLAGVIGFGGTFSYIGQASASKISDLQSEQNQILNKKSDINKSIGEKNSQITDIDHQVGSIEADVKKIEGEIATTNSKIKEKEQQISDTKSEIESLKAEIKELKIKIKKRNELLKERARNIQTNGGSVDYIDVILGAESFGDLVDRVSAVNTIVGADKEIMEEQQRDKEKLEENQAKVEKKLAEIEGMLKELEGLKAELSSQKAKKKEAVKLLEKEKKHIESEKLSLEEEQQILSGQAAAIEEAIKMEKEKIAAAEKAEAERKAREAAEAAKAAKAQQSSKPASTSGSTTSKSTATQSSSQQSTSRPSVSAPPVSSGMFTRPAAGYFSSGFGGRSGGYHYGLDIAAGGKVPIVAAADGVVNQSYFSSSYGNVIFIVHSINGKTYETVYAHLSSRSVSAGTRVSKGQFIGYMGNTGQSYGQHLHFEIHEGRWNGSKSNAVDPRRYIN</sequence>
<feature type="domain" description="M23ase beta-sheet core" evidence="4">
    <location>
        <begin position="347"/>
        <end position="446"/>
    </location>
</feature>
<comment type="caution">
    <text evidence="6">The sequence shown here is derived from an EMBL/GenBank/DDBJ whole genome shotgun (WGS) entry which is preliminary data.</text>
</comment>
<dbReference type="OrthoDB" id="9805070at2"/>
<name>A0A429Y8K0_9BACI</name>
<dbReference type="GO" id="GO:0004222">
    <property type="term" value="F:metalloendopeptidase activity"/>
    <property type="evidence" value="ECO:0007669"/>
    <property type="project" value="TreeGrafter"/>
</dbReference>
<dbReference type="AlphaFoldDB" id="A0A429Y8K0"/>
<feature type="compositionally biased region" description="Low complexity" evidence="3">
    <location>
        <begin position="279"/>
        <end position="325"/>
    </location>
</feature>
<evidence type="ECO:0000259" key="4">
    <source>
        <dbReference type="Pfam" id="PF01551"/>
    </source>
</evidence>